<evidence type="ECO:0008006" key="3">
    <source>
        <dbReference type="Google" id="ProtNLM"/>
    </source>
</evidence>
<evidence type="ECO:0000313" key="2">
    <source>
        <dbReference type="Proteomes" id="UP001500359"/>
    </source>
</evidence>
<evidence type="ECO:0000313" key="1">
    <source>
        <dbReference type="EMBL" id="GAA0854358.1"/>
    </source>
</evidence>
<keyword evidence="2" id="KW-1185">Reference proteome</keyword>
<dbReference type="InterPro" id="IPR008947">
    <property type="entry name" value="PLipase_C/P1_nuclease_dom_sf"/>
</dbReference>
<organism evidence="1 2">
    <name type="scientific">Aliiglaciecola litoralis</name>
    <dbReference type="NCBI Taxonomy" id="582857"/>
    <lineage>
        <taxon>Bacteria</taxon>
        <taxon>Pseudomonadati</taxon>
        <taxon>Pseudomonadota</taxon>
        <taxon>Gammaproteobacteria</taxon>
        <taxon>Alteromonadales</taxon>
        <taxon>Alteromonadaceae</taxon>
        <taxon>Aliiglaciecola</taxon>
    </lineage>
</organism>
<dbReference type="Proteomes" id="UP001500359">
    <property type="component" value="Unassembled WGS sequence"/>
</dbReference>
<reference evidence="2" key="1">
    <citation type="journal article" date="2019" name="Int. J. Syst. Evol. Microbiol.">
        <title>The Global Catalogue of Microorganisms (GCM) 10K type strain sequencing project: providing services to taxonomists for standard genome sequencing and annotation.</title>
        <authorList>
            <consortium name="The Broad Institute Genomics Platform"/>
            <consortium name="The Broad Institute Genome Sequencing Center for Infectious Disease"/>
            <person name="Wu L."/>
            <person name="Ma J."/>
        </authorList>
    </citation>
    <scope>NUCLEOTIDE SEQUENCE [LARGE SCALE GENOMIC DNA]</scope>
    <source>
        <strain evidence="2">JCM 15896</strain>
    </source>
</reference>
<dbReference type="EMBL" id="BAAAFD010000002">
    <property type="protein sequence ID" value="GAA0854358.1"/>
    <property type="molecule type" value="Genomic_DNA"/>
</dbReference>
<gene>
    <name evidence="1" type="ORF">GCM10009114_09790</name>
</gene>
<sequence length="301" mass="34824">MAYAPESGHTVLFELAIDTFAQCFPNTITSEDSKARLLQGNVAMDKSLGWRLWDRLFVKHTNVFSFQTRARNWHFIHSQRQHLAKVGVINQSMSKLWELAQQGLQDNPDQHDKLLFVGAIAHLLEDATVPAHIVPVYHGPTAIKHIGPNQLAPLVRYMQQNRPENKFAIHDQVDKYAIDKQSVQNAIDCESISTSGQPLPELLQRNEFYTRRLLQTPIPDCPEVSWQVFWSPPEADSYFGRYHIENDMPLFGQHGEIKDPESQTSTCRLEKNDKRYREFLHKLHLQAVNADIQLLLWFYNQ</sequence>
<accession>A0ABP3WT39</accession>
<protein>
    <recommendedName>
        <fullName evidence="3">Phospholipase C/D domain-containing protein</fullName>
    </recommendedName>
</protein>
<comment type="caution">
    <text evidence="1">The sequence shown here is derived from an EMBL/GenBank/DDBJ whole genome shotgun (WGS) entry which is preliminary data.</text>
</comment>
<name>A0ABP3WT39_9ALTE</name>
<proteinExistence type="predicted"/>
<dbReference type="Gene3D" id="1.10.575.10">
    <property type="entry name" value="P1 Nuclease"/>
    <property type="match status" value="1"/>
</dbReference>